<dbReference type="Ensembl" id="ENSNGAT00000027908.1">
    <property type="protein sequence ID" value="ENSNGAP00000022225.1"/>
    <property type="gene ID" value="ENSNGAG00000021169.1"/>
</dbReference>
<evidence type="ECO:0000313" key="3">
    <source>
        <dbReference type="Proteomes" id="UP000694381"/>
    </source>
</evidence>
<dbReference type="Proteomes" id="UP000694381">
    <property type="component" value="Unassembled WGS sequence"/>
</dbReference>
<sequence>ERCRHGSQAAADARSPSGAASNLSGLSLQEAQQILNISKLKPEMVTNKSMDGSFYLRSKDVGAKDSLNEELWIQAQEDNEKGQVLPKT</sequence>
<reference evidence="2" key="1">
    <citation type="submission" date="2025-08" db="UniProtKB">
        <authorList>
            <consortium name="Ensembl"/>
        </authorList>
    </citation>
    <scope>IDENTIFICATION</scope>
</reference>
<dbReference type="InterPro" id="IPR036869">
    <property type="entry name" value="J_dom_sf"/>
</dbReference>
<feature type="region of interest" description="Disordered" evidence="1">
    <location>
        <begin position="1"/>
        <end position="24"/>
    </location>
</feature>
<evidence type="ECO:0000313" key="2">
    <source>
        <dbReference type="Ensembl" id="ENSNGAP00000022225.1"/>
    </source>
</evidence>
<reference evidence="2" key="2">
    <citation type="submission" date="2025-09" db="UniProtKB">
        <authorList>
            <consortium name="Ensembl"/>
        </authorList>
    </citation>
    <scope>IDENTIFICATION</scope>
</reference>
<dbReference type="Gene3D" id="1.10.287.110">
    <property type="entry name" value="DnaJ domain"/>
    <property type="match status" value="1"/>
</dbReference>
<feature type="compositionally biased region" description="Low complexity" evidence="1">
    <location>
        <begin position="9"/>
        <end position="24"/>
    </location>
</feature>
<dbReference type="Pfam" id="PF03656">
    <property type="entry name" value="Pam16"/>
    <property type="match status" value="1"/>
</dbReference>
<organism evidence="2 3">
    <name type="scientific">Nannospalax galili</name>
    <name type="common">Northern Israeli blind subterranean mole rat</name>
    <name type="synonym">Spalax galili</name>
    <dbReference type="NCBI Taxonomy" id="1026970"/>
    <lineage>
        <taxon>Eukaryota</taxon>
        <taxon>Metazoa</taxon>
        <taxon>Chordata</taxon>
        <taxon>Craniata</taxon>
        <taxon>Vertebrata</taxon>
        <taxon>Euteleostomi</taxon>
        <taxon>Mammalia</taxon>
        <taxon>Eutheria</taxon>
        <taxon>Euarchontoglires</taxon>
        <taxon>Glires</taxon>
        <taxon>Rodentia</taxon>
        <taxon>Myomorpha</taxon>
        <taxon>Muroidea</taxon>
        <taxon>Spalacidae</taxon>
        <taxon>Spalacinae</taxon>
        <taxon>Nannospalax</taxon>
    </lineage>
</organism>
<protein>
    <submittedName>
        <fullName evidence="2">Uncharacterized protein</fullName>
    </submittedName>
</protein>
<name>A0A8C6RSK6_NANGA</name>
<dbReference type="AlphaFoldDB" id="A0A8C6RSK6"/>
<keyword evidence="3" id="KW-1185">Reference proteome</keyword>
<evidence type="ECO:0000256" key="1">
    <source>
        <dbReference type="SAM" id="MobiDB-lite"/>
    </source>
</evidence>
<proteinExistence type="predicted"/>
<accession>A0A8C6RSK6</accession>